<dbReference type="CDD" id="cd01095">
    <property type="entry name" value="Nitrilotriacetate_monoxgenase"/>
    <property type="match status" value="1"/>
</dbReference>
<dbReference type="PIRSF" id="PIRSF000337">
    <property type="entry name" value="NTA_MOA"/>
    <property type="match status" value="1"/>
</dbReference>
<name>A0A1B8YG63_9GAMM</name>
<evidence type="ECO:0000259" key="7">
    <source>
        <dbReference type="Pfam" id="PF00296"/>
    </source>
</evidence>
<evidence type="ECO:0000256" key="1">
    <source>
        <dbReference type="ARBA" id="ARBA00022630"/>
    </source>
</evidence>
<keyword evidence="4 8" id="KW-0503">Monooxygenase</keyword>
<feature type="binding site" evidence="6">
    <location>
        <position position="224"/>
    </location>
    <ligand>
        <name>FMN</name>
        <dbReference type="ChEBI" id="CHEBI:58210"/>
    </ligand>
</feature>
<dbReference type="PATRIC" id="fig|29488.15.peg.2821"/>
<dbReference type="InterPro" id="IPR016215">
    <property type="entry name" value="NTA_MOA"/>
</dbReference>
<evidence type="ECO:0000313" key="8">
    <source>
        <dbReference type="EMBL" id="OCA54120.1"/>
    </source>
</evidence>
<dbReference type="PANTHER" id="PTHR30011">
    <property type="entry name" value="ALKANESULFONATE MONOOXYGENASE-RELATED"/>
    <property type="match status" value="1"/>
</dbReference>
<proteinExistence type="inferred from homology"/>
<sequence>MESNQKQLVLGAYLAYGTGHHPAAWRHPDVNPQAAQDIGHYLNMARIAEKGLLDFIFLSDTPSVFQDDQRGYGSRVVVFEPITLLSALAIVTEHIGLVATASTTYKHPFNIAREFASLDHISRGRAGWNLVTSSKSHAAKNFGFAQHPEHDERYHQAAESWDIVTGLWDSWDDDALPRDKQSGIFYDPSKCHELNFQGQYFSVKGPLNISHPPQGHPIIVQAGSSEPGKELAARTAELVFTAQPDMNLAKAFYSDLKSRLSQYERHYNNILIMPGLCFFIGVDEESAKKKFNDLQALIHPEFGLSMLSDLLGGIDLSGYDINQPLSELPISNGNQSRRAIIEKMARSESLTIKQLYEKIIIARGHLILIGSYQQVAAQMVQWLQEKACDGFNLMPPYMPGCLEEFVTHVVPELQKMGVFKTDYKSGTLREKLDIPKPPSKFHV</sequence>
<evidence type="ECO:0000313" key="9">
    <source>
        <dbReference type="Proteomes" id="UP000092665"/>
    </source>
</evidence>
<dbReference type="InterPro" id="IPR036661">
    <property type="entry name" value="Luciferase-like_sf"/>
</dbReference>
<dbReference type="AlphaFoldDB" id="A0A1B8YG63"/>
<feature type="binding site" evidence="6">
    <location>
        <position position="225"/>
    </location>
    <ligand>
        <name>FMN</name>
        <dbReference type="ChEBI" id="CHEBI:58210"/>
    </ligand>
</feature>
<comment type="similarity">
    <text evidence="5">Belongs to the NtaA/SnaA/DszA monooxygenase family.</text>
</comment>
<feature type="binding site" evidence="6">
    <location>
        <position position="154"/>
    </location>
    <ligand>
        <name>FMN</name>
        <dbReference type="ChEBI" id="CHEBI:58210"/>
    </ligand>
</feature>
<dbReference type="Gene3D" id="3.20.20.30">
    <property type="entry name" value="Luciferase-like domain"/>
    <property type="match status" value="1"/>
</dbReference>
<dbReference type="InterPro" id="IPR051260">
    <property type="entry name" value="Diverse_substr_monoxygenases"/>
</dbReference>
<dbReference type="PANTHER" id="PTHR30011:SF16">
    <property type="entry name" value="C2H2 FINGER DOMAIN TRANSCRIPTION FACTOR (EUROFUNG)-RELATED"/>
    <property type="match status" value="1"/>
</dbReference>
<dbReference type="Pfam" id="PF00296">
    <property type="entry name" value="Bac_luciferase"/>
    <property type="match status" value="1"/>
</dbReference>
<accession>A0A1B8YG63</accession>
<dbReference type="EMBL" id="LOIC01000072">
    <property type="protein sequence ID" value="OCA54120.1"/>
    <property type="molecule type" value="Genomic_DNA"/>
</dbReference>
<dbReference type="RefSeq" id="WP_065390652.1">
    <property type="nucleotide sequence ID" value="NZ_CAWMQN010000072.1"/>
</dbReference>
<comment type="caution">
    <text evidence="8">The sequence shown here is derived from an EMBL/GenBank/DDBJ whole genome shotgun (WGS) entry which is preliminary data.</text>
</comment>
<evidence type="ECO:0000256" key="3">
    <source>
        <dbReference type="ARBA" id="ARBA00023002"/>
    </source>
</evidence>
<dbReference type="InterPro" id="IPR011251">
    <property type="entry name" value="Luciferase-like_dom"/>
</dbReference>
<keyword evidence="2 6" id="KW-0288">FMN</keyword>
<organism evidence="8 9">
    <name type="scientific">Photorhabdus namnaonensis</name>
    <dbReference type="NCBI Taxonomy" id="1851568"/>
    <lineage>
        <taxon>Bacteria</taxon>
        <taxon>Pseudomonadati</taxon>
        <taxon>Pseudomonadota</taxon>
        <taxon>Gammaproteobacteria</taxon>
        <taxon>Enterobacterales</taxon>
        <taxon>Morganellaceae</taxon>
        <taxon>Photorhabdus</taxon>
    </lineage>
</organism>
<feature type="binding site" evidence="6">
    <location>
        <position position="60"/>
    </location>
    <ligand>
        <name>FMN</name>
        <dbReference type="ChEBI" id="CHEBI:58210"/>
    </ligand>
</feature>
<evidence type="ECO:0000256" key="2">
    <source>
        <dbReference type="ARBA" id="ARBA00022643"/>
    </source>
</evidence>
<evidence type="ECO:0000256" key="5">
    <source>
        <dbReference type="ARBA" id="ARBA00033748"/>
    </source>
</evidence>
<gene>
    <name evidence="8" type="primary">ntaA</name>
    <name evidence="8" type="ORF">Phpb_02561</name>
</gene>
<reference evidence="9" key="1">
    <citation type="submission" date="2015-11" db="EMBL/GenBank/DDBJ databases">
        <authorList>
            <person name="Tobias N.J."/>
            <person name="Mishra B."/>
            <person name="Gupta D.K."/>
            <person name="Thines M."/>
            <person name="Stinear T.P."/>
            <person name="Bode H.B."/>
        </authorList>
    </citation>
    <scope>NUCLEOTIDE SEQUENCE [LARGE SCALE GENOMIC DNA]</scope>
    <source>
        <strain evidence="9">PB45.5</strain>
    </source>
</reference>
<keyword evidence="1 6" id="KW-0285">Flavoprotein</keyword>
<dbReference type="EC" id="1.14.14.10" evidence="8"/>
<protein>
    <submittedName>
        <fullName evidence="8">Nitrilotriacetate monooxygenase component A</fullName>
        <ecNumber evidence="8">1.14.14.10</ecNumber>
    </submittedName>
</protein>
<keyword evidence="3 8" id="KW-0560">Oxidoreductase</keyword>
<dbReference type="GO" id="GO:0018529">
    <property type="term" value="F:nitrilotriacetate monooxygenase activity"/>
    <property type="evidence" value="ECO:0007669"/>
    <property type="project" value="UniProtKB-EC"/>
</dbReference>
<evidence type="ECO:0000256" key="4">
    <source>
        <dbReference type="ARBA" id="ARBA00023033"/>
    </source>
</evidence>
<dbReference type="NCBIfam" id="TIGR03860">
    <property type="entry name" value="FMN_nitrolo"/>
    <property type="match status" value="1"/>
</dbReference>
<feature type="binding site" evidence="6">
    <location>
        <position position="150"/>
    </location>
    <ligand>
        <name>FMN</name>
        <dbReference type="ChEBI" id="CHEBI:58210"/>
    </ligand>
</feature>
<evidence type="ECO:0000256" key="6">
    <source>
        <dbReference type="PIRSR" id="PIRSR000337-1"/>
    </source>
</evidence>
<keyword evidence="9" id="KW-1185">Reference proteome</keyword>
<dbReference type="Proteomes" id="UP000092665">
    <property type="component" value="Unassembled WGS sequence"/>
</dbReference>
<feature type="domain" description="Luciferase-like" evidence="7">
    <location>
        <begin position="29"/>
        <end position="383"/>
    </location>
</feature>
<feature type="binding site" evidence="6">
    <location>
        <position position="100"/>
    </location>
    <ligand>
        <name>FMN</name>
        <dbReference type="ChEBI" id="CHEBI:58210"/>
    </ligand>
</feature>
<dbReference type="SUPFAM" id="SSF51679">
    <property type="entry name" value="Bacterial luciferase-like"/>
    <property type="match status" value="1"/>
</dbReference>